<keyword evidence="4 7" id="KW-0255">Endonuclease</keyword>
<dbReference type="PROSITE" id="PS01306">
    <property type="entry name" value="UPF0054"/>
    <property type="match status" value="1"/>
</dbReference>
<comment type="similarity">
    <text evidence="1 7">Belongs to the endoribonuclease YbeY family.</text>
</comment>
<dbReference type="EMBL" id="FOPP01000005">
    <property type="protein sequence ID" value="SFH10885.1"/>
    <property type="molecule type" value="Genomic_DNA"/>
</dbReference>
<feature type="binding site" evidence="7">
    <location>
        <position position="120"/>
    </location>
    <ligand>
        <name>Zn(2+)</name>
        <dbReference type="ChEBI" id="CHEBI:29105"/>
        <note>catalytic</note>
    </ligand>
</feature>
<evidence type="ECO:0000256" key="6">
    <source>
        <dbReference type="ARBA" id="ARBA00022833"/>
    </source>
</evidence>
<evidence type="ECO:0000256" key="2">
    <source>
        <dbReference type="ARBA" id="ARBA00022722"/>
    </source>
</evidence>
<dbReference type="AlphaFoldDB" id="A0A1I2XBM8"/>
<evidence type="ECO:0000256" key="3">
    <source>
        <dbReference type="ARBA" id="ARBA00022723"/>
    </source>
</evidence>
<dbReference type="GO" id="GO:0008270">
    <property type="term" value="F:zinc ion binding"/>
    <property type="evidence" value="ECO:0007669"/>
    <property type="project" value="UniProtKB-UniRule"/>
</dbReference>
<dbReference type="InterPro" id="IPR002036">
    <property type="entry name" value="YbeY"/>
</dbReference>
<keyword evidence="7" id="KW-0698">rRNA processing</keyword>
<dbReference type="InterPro" id="IPR020549">
    <property type="entry name" value="YbeY_CS"/>
</dbReference>
<name>A0A1I2XBM8_9SPHI</name>
<dbReference type="InterPro" id="IPR023091">
    <property type="entry name" value="MetalPrtase_cat_dom_sf_prd"/>
</dbReference>
<protein>
    <recommendedName>
        <fullName evidence="7">Endoribonuclease YbeY</fullName>
        <ecNumber evidence="7">3.1.-.-</ecNumber>
    </recommendedName>
</protein>
<dbReference type="Gene3D" id="3.40.390.30">
    <property type="entry name" value="Metalloproteases ('zincins'), catalytic domain"/>
    <property type="match status" value="1"/>
</dbReference>
<keyword evidence="6 7" id="KW-0862">Zinc</keyword>
<dbReference type="GO" id="GO:0004521">
    <property type="term" value="F:RNA endonuclease activity"/>
    <property type="evidence" value="ECO:0007669"/>
    <property type="project" value="UniProtKB-UniRule"/>
</dbReference>
<evidence type="ECO:0000256" key="5">
    <source>
        <dbReference type="ARBA" id="ARBA00022801"/>
    </source>
</evidence>
<dbReference type="EC" id="3.1.-.-" evidence="7"/>
<keyword evidence="3 7" id="KW-0479">Metal-binding</keyword>
<reference evidence="8 9" key="1">
    <citation type="submission" date="2016-10" db="EMBL/GenBank/DDBJ databases">
        <authorList>
            <person name="de Groot N.N."/>
        </authorList>
    </citation>
    <scope>NUCLEOTIDE SEQUENCE [LARGE SCALE GENOMIC DNA]</scope>
    <source>
        <strain evidence="8 9">DSM 18684</strain>
    </source>
</reference>
<feature type="binding site" evidence="7">
    <location>
        <position position="126"/>
    </location>
    <ligand>
        <name>Zn(2+)</name>
        <dbReference type="ChEBI" id="CHEBI:29105"/>
        <note>catalytic</note>
    </ligand>
</feature>
<keyword evidence="7" id="KW-0690">Ribosome biogenesis</keyword>
<dbReference type="PANTHER" id="PTHR46986">
    <property type="entry name" value="ENDORIBONUCLEASE YBEY, CHLOROPLASTIC"/>
    <property type="match status" value="1"/>
</dbReference>
<evidence type="ECO:0000313" key="9">
    <source>
        <dbReference type="Proteomes" id="UP000199666"/>
    </source>
</evidence>
<evidence type="ECO:0000256" key="7">
    <source>
        <dbReference type="HAMAP-Rule" id="MF_00009"/>
    </source>
</evidence>
<organism evidence="8 9">
    <name type="scientific">Pedobacter insulae</name>
    <dbReference type="NCBI Taxonomy" id="414048"/>
    <lineage>
        <taxon>Bacteria</taxon>
        <taxon>Pseudomonadati</taxon>
        <taxon>Bacteroidota</taxon>
        <taxon>Sphingobacteriia</taxon>
        <taxon>Sphingobacteriales</taxon>
        <taxon>Sphingobacteriaceae</taxon>
        <taxon>Pedobacter</taxon>
    </lineage>
</organism>
<accession>A0A1I2XBM8</accession>
<keyword evidence="5 7" id="KW-0378">Hydrolase</keyword>
<dbReference type="SUPFAM" id="SSF55486">
    <property type="entry name" value="Metalloproteases ('zincins'), catalytic domain"/>
    <property type="match status" value="1"/>
</dbReference>
<dbReference type="HAMAP" id="MF_00009">
    <property type="entry name" value="Endoribonucl_YbeY"/>
    <property type="match status" value="1"/>
</dbReference>
<evidence type="ECO:0000256" key="4">
    <source>
        <dbReference type="ARBA" id="ARBA00022759"/>
    </source>
</evidence>
<dbReference type="Proteomes" id="UP000199666">
    <property type="component" value="Unassembled WGS sequence"/>
</dbReference>
<gene>
    <name evidence="7" type="primary">ybeY</name>
    <name evidence="8" type="ORF">SAMN04489864_105123</name>
</gene>
<dbReference type="GO" id="GO:0006364">
    <property type="term" value="P:rRNA processing"/>
    <property type="evidence" value="ECO:0007669"/>
    <property type="project" value="UniProtKB-UniRule"/>
</dbReference>
<proteinExistence type="inferred from homology"/>
<dbReference type="STRING" id="414048.SAMN04489864_105123"/>
<keyword evidence="2 7" id="KW-0540">Nuclease</keyword>
<dbReference type="Pfam" id="PF02130">
    <property type="entry name" value="YbeY"/>
    <property type="match status" value="1"/>
</dbReference>
<comment type="subcellular location">
    <subcellularLocation>
        <location evidence="7">Cytoplasm</location>
    </subcellularLocation>
</comment>
<dbReference type="GO" id="GO:0005737">
    <property type="term" value="C:cytoplasm"/>
    <property type="evidence" value="ECO:0007669"/>
    <property type="project" value="UniProtKB-SubCell"/>
</dbReference>
<keyword evidence="7" id="KW-0963">Cytoplasm</keyword>
<evidence type="ECO:0000313" key="8">
    <source>
        <dbReference type="EMBL" id="SFH10885.1"/>
    </source>
</evidence>
<evidence type="ECO:0000256" key="1">
    <source>
        <dbReference type="ARBA" id="ARBA00010875"/>
    </source>
</evidence>
<comment type="function">
    <text evidence="7">Single strand-specific metallo-endoribonuclease involved in late-stage 70S ribosome quality control and in maturation of the 3' terminus of the 16S rRNA.</text>
</comment>
<dbReference type="PANTHER" id="PTHR46986:SF1">
    <property type="entry name" value="ENDORIBONUCLEASE YBEY, CHLOROPLASTIC"/>
    <property type="match status" value="1"/>
</dbReference>
<sequence>MTHELKNMPKINFFTEDITHTLKHKTRIRSWIASTIAEEGYQLTELNFILCSDEYLLRINQDYLQHDDYTDVITFDNAEAPKTIVGDIFISVDRIKENAQQFGADTLEELCRVMIHGTLHLLGYKDKTKAAKTLMTAKEDYYLASISLT</sequence>
<feature type="binding site" evidence="7">
    <location>
        <position position="116"/>
    </location>
    <ligand>
        <name>Zn(2+)</name>
        <dbReference type="ChEBI" id="CHEBI:29105"/>
        <note>catalytic</note>
    </ligand>
</feature>
<dbReference type="GO" id="GO:0004222">
    <property type="term" value="F:metalloendopeptidase activity"/>
    <property type="evidence" value="ECO:0007669"/>
    <property type="project" value="InterPro"/>
</dbReference>
<keyword evidence="9" id="KW-1185">Reference proteome</keyword>
<comment type="cofactor">
    <cofactor evidence="7">
        <name>Zn(2+)</name>
        <dbReference type="ChEBI" id="CHEBI:29105"/>
    </cofactor>
    <text evidence="7">Binds 1 zinc ion.</text>
</comment>
<dbReference type="NCBIfam" id="TIGR00043">
    <property type="entry name" value="rRNA maturation RNase YbeY"/>
    <property type="match status" value="1"/>
</dbReference>